<reference evidence="9" key="1">
    <citation type="journal article" date="2020" name="Stud. Mycol.">
        <title>101 Dothideomycetes genomes: a test case for predicting lifestyles and emergence of pathogens.</title>
        <authorList>
            <person name="Haridas S."/>
            <person name="Albert R."/>
            <person name="Binder M."/>
            <person name="Bloem J."/>
            <person name="Labutti K."/>
            <person name="Salamov A."/>
            <person name="Andreopoulos B."/>
            <person name="Baker S."/>
            <person name="Barry K."/>
            <person name="Bills G."/>
            <person name="Bluhm B."/>
            <person name="Cannon C."/>
            <person name="Castanera R."/>
            <person name="Culley D."/>
            <person name="Daum C."/>
            <person name="Ezra D."/>
            <person name="Gonzalez J."/>
            <person name="Henrissat B."/>
            <person name="Kuo A."/>
            <person name="Liang C."/>
            <person name="Lipzen A."/>
            <person name="Lutzoni F."/>
            <person name="Magnuson J."/>
            <person name="Mondo S."/>
            <person name="Nolan M."/>
            <person name="Ohm R."/>
            <person name="Pangilinan J."/>
            <person name="Park H.-J."/>
            <person name="Ramirez L."/>
            <person name="Alfaro M."/>
            <person name="Sun H."/>
            <person name="Tritt A."/>
            <person name="Yoshinaga Y."/>
            <person name="Zwiers L.-H."/>
            <person name="Turgeon B."/>
            <person name="Goodwin S."/>
            <person name="Spatafora J."/>
            <person name="Crous P."/>
            <person name="Grigoriev I."/>
        </authorList>
    </citation>
    <scope>NUCLEOTIDE SEQUENCE</scope>
    <source>
        <strain evidence="9">CBS 121167</strain>
    </source>
</reference>
<organism evidence="9 10">
    <name type="scientific">Aplosporella prunicola CBS 121167</name>
    <dbReference type="NCBI Taxonomy" id="1176127"/>
    <lineage>
        <taxon>Eukaryota</taxon>
        <taxon>Fungi</taxon>
        <taxon>Dikarya</taxon>
        <taxon>Ascomycota</taxon>
        <taxon>Pezizomycotina</taxon>
        <taxon>Dothideomycetes</taxon>
        <taxon>Dothideomycetes incertae sedis</taxon>
        <taxon>Botryosphaeriales</taxon>
        <taxon>Aplosporellaceae</taxon>
        <taxon>Aplosporella</taxon>
    </lineage>
</organism>
<comment type="similarity">
    <text evidence="2">Belongs to the major facilitator superfamily.</text>
</comment>
<evidence type="ECO:0000256" key="6">
    <source>
        <dbReference type="SAM" id="MobiDB-lite"/>
    </source>
</evidence>
<feature type="transmembrane region" description="Helical" evidence="7">
    <location>
        <begin position="228"/>
        <end position="251"/>
    </location>
</feature>
<keyword evidence="4 7" id="KW-1133">Transmembrane helix</keyword>
<feature type="transmembrane region" description="Helical" evidence="7">
    <location>
        <begin position="194"/>
        <end position="216"/>
    </location>
</feature>
<dbReference type="SUPFAM" id="SSF103473">
    <property type="entry name" value="MFS general substrate transporter"/>
    <property type="match status" value="1"/>
</dbReference>
<keyword evidence="5 7" id="KW-0472">Membrane</keyword>
<evidence type="ECO:0000259" key="8">
    <source>
        <dbReference type="PROSITE" id="PS50850"/>
    </source>
</evidence>
<feature type="transmembrane region" description="Helical" evidence="7">
    <location>
        <begin position="372"/>
        <end position="392"/>
    </location>
</feature>
<feature type="transmembrane region" description="Helical" evidence="7">
    <location>
        <begin position="508"/>
        <end position="529"/>
    </location>
</feature>
<feature type="transmembrane region" description="Helical" evidence="7">
    <location>
        <begin position="168"/>
        <end position="188"/>
    </location>
</feature>
<dbReference type="PROSITE" id="PS50850">
    <property type="entry name" value="MFS"/>
    <property type="match status" value="1"/>
</dbReference>
<keyword evidence="3 7" id="KW-0812">Transmembrane</keyword>
<dbReference type="Proteomes" id="UP000799438">
    <property type="component" value="Unassembled WGS sequence"/>
</dbReference>
<evidence type="ECO:0000256" key="5">
    <source>
        <dbReference type="ARBA" id="ARBA00023136"/>
    </source>
</evidence>
<evidence type="ECO:0000256" key="2">
    <source>
        <dbReference type="ARBA" id="ARBA00008335"/>
    </source>
</evidence>
<feature type="domain" description="Major facilitator superfamily (MFS) profile" evidence="8">
    <location>
        <begin position="102"/>
        <end position="533"/>
    </location>
</feature>
<dbReference type="PANTHER" id="PTHR23502:SF47">
    <property type="entry name" value="MAJOR FACILITATOR SUPERFAMILY (MFS) PROFILE DOMAIN-CONTAINING PROTEIN-RELATED"/>
    <property type="match status" value="1"/>
</dbReference>
<gene>
    <name evidence="9" type="ORF">K452DRAFT_305783</name>
</gene>
<dbReference type="CDD" id="cd17323">
    <property type="entry name" value="MFS_Tpo1_MDR_like"/>
    <property type="match status" value="1"/>
</dbReference>
<feature type="transmembrane region" description="Helical" evidence="7">
    <location>
        <begin position="257"/>
        <end position="276"/>
    </location>
</feature>
<sequence>MQSIRQFRNLRQQVHEQLHTLSEKDISVAIPKQESDNSGAASAPNDTDSELEKSSAVANRIDGVECRKRSEDEGGTGLVFVVGWGQDNPQNPYNWSTARRLVATLLVAAIALSVTATSSVEAAVTPQSSATFHVSETAGSLTTGMYLIGFAVGSLFAGSFSEMFGRNLVYLVAMIIYMLFIMGTALAPNFAGAIILRFFSGFFGSTPLTVAGGTIADIWTPLEAAWTFPLMALLAFGGPLLGPVISAFIGGNISFRWAEWLMLILAGVVLSLIMAFQPETYSPLLLRWRAQHLRRATGDDRYRAEMEIKSTPLAARLLTALWRPFAFVITEPIVLLFAVYLTLIYIVLFTFFNGFAYIFTKPYGISQGLTNIIWLAVLLGVFLAGPLIPILYRQTARELEAAKAEGRLWRPEIRLWYAMLGGSVSIPISLFWVGWTCYSSVSIWAPICGTVLFGYGLMTIFTSAYMYIIDVYLIYAASALSFNAFARYTVAGGMTVVGIPMFERLGPHWTLTLLGCISVLLAPIPFVLYRYGPMIRQRSKNVVNRQL</sequence>
<feature type="transmembrane region" description="Helical" evidence="7">
    <location>
        <begin position="441"/>
        <end position="468"/>
    </location>
</feature>
<feature type="transmembrane region" description="Helical" evidence="7">
    <location>
        <begin position="413"/>
        <end position="435"/>
    </location>
</feature>
<dbReference type="InterPro" id="IPR011701">
    <property type="entry name" value="MFS"/>
</dbReference>
<evidence type="ECO:0000313" key="9">
    <source>
        <dbReference type="EMBL" id="KAF2145841.1"/>
    </source>
</evidence>
<accession>A0A6A6BTA2</accession>
<feature type="transmembrane region" description="Helical" evidence="7">
    <location>
        <begin position="144"/>
        <end position="161"/>
    </location>
</feature>
<feature type="region of interest" description="Disordered" evidence="6">
    <location>
        <begin position="21"/>
        <end position="56"/>
    </location>
</feature>
<dbReference type="GeneID" id="54300419"/>
<proteinExistence type="inferred from homology"/>
<evidence type="ECO:0000256" key="1">
    <source>
        <dbReference type="ARBA" id="ARBA00004141"/>
    </source>
</evidence>
<dbReference type="GO" id="GO:0022857">
    <property type="term" value="F:transmembrane transporter activity"/>
    <property type="evidence" value="ECO:0007669"/>
    <property type="project" value="InterPro"/>
</dbReference>
<dbReference type="Gene3D" id="1.20.1250.20">
    <property type="entry name" value="MFS general substrate transporter like domains"/>
    <property type="match status" value="1"/>
</dbReference>
<protein>
    <recommendedName>
        <fullName evidence="8">Major facilitator superfamily (MFS) profile domain-containing protein</fullName>
    </recommendedName>
</protein>
<dbReference type="RefSeq" id="XP_033401553.1">
    <property type="nucleotide sequence ID" value="XM_033542922.1"/>
</dbReference>
<feature type="transmembrane region" description="Helical" evidence="7">
    <location>
        <begin position="333"/>
        <end position="360"/>
    </location>
</feature>
<dbReference type="PANTHER" id="PTHR23502">
    <property type="entry name" value="MAJOR FACILITATOR SUPERFAMILY"/>
    <property type="match status" value="1"/>
</dbReference>
<feature type="transmembrane region" description="Helical" evidence="7">
    <location>
        <begin position="480"/>
        <end position="502"/>
    </location>
</feature>
<dbReference type="Pfam" id="PF07690">
    <property type="entry name" value="MFS_1"/>
    <property type="match status" value="1"/>
</dbReference>
<evidence type="ECO:0000256" key="4">
    <source>
        <dbReference type="ARBA" id="ARBA00022989"/>
    </source>
</evidence>
<dbReference type="FunFam" id="1.20.1250.20:FF:000082">
    <property type="entry name" value="MFS multidrug transporter, putative"/>
    <property type="match status" value="1"/>
</dbReference>
<feature type="transmembrane region" description="Helical" evidence="7">
    <location>
        <begin position="101"/>
        <end position="124"/>
    </location>
</feature>
<keyword evidence="10" id="KW-1185">Reference proteome</keyword>
<evidence type="ECO:0000256" key="7">
    <source>
        <dbReference type="SAM" id="Phobius"/>
    </source>
</evidence>
<comment type="subcellular location">
    <subcellularLocation>
        <location evidence="1">Membrane</location>
        <topology evidence="1">Multi-pass membrane protein</topology>
    </subcellularLocation>
</comment>
<feature type="compositionally biased region" description="Polar residues" evidence="6">
    <location>
        <begin position="36"/>
        <end position="46"/>
    </location>
</feature>
<name>A0A6A6BTA2_9PEZI</name>
<dbReference type="OrthoDB" id="3936150at2759"/>
<dbReference type="EMBL" id="ML995477">
    <property type="protein sequence ID" value="KAF2145841.1"/>
    <property type="molecule type" value="Genomic_DNA"/>
</dbReference>
<dbReference type="GO" id="GO:0005886">
    <property type="term" value="C:plasma membrane"/>
    <property type="evidence" value="ECO:0007669"/>
    <property type="project" value="TreeGrafter"/>
</dbReference>
<dbReference type="InterPro" id="IPR036259">
    <property type="entry name" value="MFS_trans_sf"/>
</dbReference>
<dbReference type="InterPro" id="IPR020846">
    <property type="entry name" value="MFS_dom"/>
</dbReference>
<dbReference type="AlphaFoldDB" id="A0A6A6BTA2"/>
<evidence type="ECO:0000313" key="10">
    <source>
        <dbReference type="Proteomes" id="UP000799438"/>
    </source>
</evidence>
<evidence type="ECO:0000256" key="3">
    <source>
        <dbReference type="ARBA" id="ARBA00022692"/>
    </source>
</evidence>